<dbReference type="InterPro" id="IPR025870">
    <property type="entry name" value="Glyoxalase-like_dom"/>
</dbReference>
<keyword evidence="3" id="KW-1185">Reference proteome</keyword>
<dbReference type="PANTHER" id="PTHR40265:SF1">
    <property type="entry name" value="GLYOXALASE-LIKE DOMAIN-CONTAINING PROTEIN"/>
    <property type="match status" value="1"/>
</dbReference>
<protein>
    <submittedName>
        <fullName evidence="2">VOC family protein</fullName>
    </submittedName>
</protein>
<reference evidence="2 3" key="1">
    <citation type="journal article" date="2011" name="Int. J. Syst. Evol. Microbiol.">
        <title>Allobacillus halotolerans gen. nov., sp. nov. isolated from shrimp paste.</title>
        <authorList>
            <person name="Sheu S.Y."/>
            <person name="Arun A.B."/>
            <person name="Jiang S.R."/>
            <person name="Young C.C."/>
            <person name="Chen W.M."/>
        </authorList>
    </citation>
    <scope>NUCLEOTIDE SEQUENCE [LARGE SCALE GENOMIC DNA]</scope>
    <source>
        <strain evidence="2 3">LMG 24826</strain>
    </source>
</reference>
<dbReference type="Pfam" id="PF13468">
    <property type="entry name" value="Glyoxalase_3"/>
    <property type="match status" value="1"/>
</dbReference>
<accession>A0ABS6GRV7</accession>
<dbReference type="Gene3D" id="3.10.180.10">
    <property type="entry name" value="2,3-Dihydroxybiphenyl 1,2-Dioxygenase, domain 1"/>
    <property type="match status" value="1"/>
</dbReference>
<dbReference type="PANTHER" id="PTHR40265">
    <property type="entry name" value="BLL2707 PROTEIN"/>
    <property type="match status" value="1"/>
</dbReference>
<sequence length="226" mass="25917">MVAFDHLVIFSNDPALDASDFENNHQLQAVQGGEHKDWGTYNHLAFMKNNSYVEWIGIRDQALAETSDNPLIQHTVHASVQHTKGPIQFALRVENIDTFIDHFEKKGIAYKGPFPGRRVRADGSVLEWRMLFPTYSFDEAPLPFLIEWSGEGNQPTDLSQLNEVTFSRIQLSVNQPMEYKKKLKEIYGLSERTNSLFHLENGEIEVKQGNNIVAQFESIRFQKFSS</sequence>
<comment type="caution">
    <text evidence="2">The sequence shown here is derived from an EMBL/GenBank/DDBJ whole genome shotgun (WGS) entry which is preliminary data.</text>
</comment>
<dbReference type="InterPro" id="IPR029068">
    <property type="entry name" value="Glyas_Bleomycin-R_OHBP_Dase"/>
</dbReference>
<dbReference type="SUPFAM" id="SSF54593">
    <property type="entry name" value="Glyoxalase/Bleomycin resistance protein/Dihydroxybiphenyl dioxygenase"/>
    <property type="match status" value="1"/>
</dbReference>
<evidence type="ECO:0000313" key="3">
    <source>
        <dbReference type="Proteomes" id="UP000812672"/>
    </source>
</evidence>
<dbReference type="RefSeq" id="WP_144162522.1">
    <property type="nucleotide sequence ID" value="NZ_CAUPKR010000013.1"/>
</dbReference>
<evidence type="ECO:0000259" key="1">
    <source>
        <dbReference type="Pfam" id="PF13468"/>
    </source>
</evidence>
<feature type="domain" description="Glyoxalase-like" evidence="1">
    <location>
        <begin position="4"/>
        <end position="186"/>
    </location>
</feature>
<evidence type="ECO:0000313" key="2">
    <source>
        <dbReference type="EMBL" id="MBU6081678.1"/>
    </source>
</evidence>
<name>A0ABS6GRV7_9BACI</name>
<gene>
    <name evidence="2" type="ORF">KQ486_11700</name>
</gene>
<organism evidence="2 3">
    <name type="scientific">Allobacillus halotolerans</name>
    <dbReference type="NCBI Taxonomy" id="570278"/>
    <lineage>
        <taxon>Bacteria</taxon>
        <taxon>Bacillati</taxon>
        <taxon>Bacillota</taxon>
        <taxon>Bacilli</taxon>
        <taxon>Bacillales</taxon>
        <taxon>Bacillaceae</taxon>
        <taxon>Allobacillus</taxon>
    </lineage>
</organism>
<dbReference type="EMBL" id="JAHLZF010000020">
    <property type="protein sequence ID" value="MBU6081678.1"/>
    <property type="molecule type" value="Genomic_DNA"/>
</dbReference>
<proteinExistence type="predicted"/>
<dbReference type="Proteomes" id="UP000812672">
    <property type="component" value="Unassembled WGS sequence"/>
</dbReference>